<dbReference type="AlphaFoldDB" id="A0A9K3KXC6"/>
<proteinExistence type="predicted"/>
<keyword evidence="2" id="KW-1185">Reference proteome</keyword>
<evidence type="ECO:0000313" key="2">
    <source>
        <dbReference type="Proteomes" id="UP000693970"/>
    </source>
</evidence>
<reference evidence="1" key="2">
    <citation type="submission" date="2021-04" db="EMBL/GenBank/DDBJ databases">
        <authorList>
            <person name="Podell S."/>
        </authorList>
    </citation>
    <scope>NUCLEOTIDE SEQUENCE</scope>
    <source>
        <strain evidence="1">Hildebrandi</strain>
    </source>
</reference>
<organism evidence="1 2">
    <name type="scientific">Nitzschia inconspicua</name>
    <dbReference type="NCBI Taxonomy" id="303405"/>
    <lineage>
        <taxon>Eukaryota</taxon>
        <taxon>Sar</taxon>
        <taxon>Stramenopiles</taxon>
        <taxon>Ochrophyta</taxon>
        <taxon>Bacillariophyta</taxon>
        <taxon>Bacillariophyceae</taxon>
        <taxon>Bacillariophycidae</taxon>
        <taxon>Bacillariales</taxon>
        <taxon>Bacillariaceae</taxon>
        <taxon>Nitzschia</taxon>
    </lineage>
</organism>
<dbReference type="EMBL" id="JAGRRH010000017">
    <property type="protein sequence ID" value="KAG7351754.1"/>
    <property type="molecule type" value="Genomic_DNA"/>
</dbReference>
<name>A0A9K3KXC6_9STRA</name>
<sequence>MFKKPPKQFCHSIRRPNHYPQGILSIECARTGDEKFEPIETYVRTIDVLTPLKIPLNAATTIQLTGKSYLHGWLNQRFSTDSTSLKLIGRARQFSSFKLVVGTMTGPDCMQPKEAIIIQNKDEVKVPLLLNEIPTAMEFKDAIISLSPEQQHLAKAYRLMQLQSSIVGICVNPDQATVGRCSWSSTRLFDKKRYN</sequence>
<dbReference type="OrthoDB" id="422042at2759"/>
<evidence type="ECO:0000313" key="1">
    <source>
        <dbReference type="EMBL" id="KAG7351754.1"/>
    </source>
</evidence>
<accession>A0A9K3KXC6</accession>
<comment type="caution">
    <text evidence="1">The sequence shown here is derived from an EMBL/GenBank/DDBJ whole genome shotgun (WGS) entry which is preliminary data.</text>
</comment>
<protein>
    <submittedName>
        <fullName evidence="1">Uncharacterized protein</fullName>
    </submittedName>
</protein>
<dbReference type="Proteomes" id="UP000693970">
    <property type="component" value="Unassembled WGS sequence"/>
</dbReference>
<gene>
    <name evidence="1" type="ORF">IV203_007802</name>
</gene>
<reference evidence="1" key="1">
    <citation type="journal article" date="2021" name="Sci. Rep.">
        <title>Diploid genomic architecture of Nitzschia inconspicua, an elite biomass production diatom.</title>
        <authorList>
            <person name="Oliver A."/>
            <person name="Podell S."/>
            <person name="Pinowska A."/>
            <person name="Traller J.C."/>
            <person name="Smith S.R."/>
            <person name="McClure R."/>
            <person name="Beliaev A."/>
            <person name="Bohutskyi P."/>
            <person name="Hill E.A."/>
            <person name="Rabines A."/>
            <person name="Zheng H."/>
            <person name="Allen L.Z."/>
            <person name="Kuo A."/>
            <person name="Grigoriev I.V."/>
            <person name="Allen A.E."/>
            <person name="Hazlebeck D."/>
            <person name="Allen E.E."/>
        </authorList>
    </citation>
    <scope>NUCLEOTIDE SEQUENCE</scope>
    <source>
        <strain evidence="1">Hildebrandi</strain>
    </source>
</reference>